<protein>
    <recommendedName>
        <fullName evidence="4">Cell division protein FtsX</fullName>
    </recommendedName>
</protein>
<evidence type="ECO:0000256" key="9">
    <source>
        <dbReference type="ARBA" id="ARBA00023136"/>
    </source>
</evidence>
<evidence type="ECO:0000256" key="6">
    <source>
        <dbReference type="ARBA" id="ARBA00022618"/>
    </source>
</evidence>
<gene>
    <name evidence="14" type="ORF">UFOPK1908_01437</name>
    <name evidence="15" type="ORF">UFOPK2282_00526</name>
</gene>
<feature type="transmembrane region" description="Helical" evidence="11">
    <location>
        <begin position="268"/>
        <end position="296"/>
    </location>
</feature>
<evidence type="ECO:0000256" key="7">
    <source>
        <dbReference type="ARBA" id="ARBA00022692"/>
    </source>
</evidence>
<evidence type="ECO:0000256" key="1">
    <source>
        <dbReference type="ARBA" id="ARBA00003552"/>
    </source>
</evidence>
<keyword evidence="8 11" id="KW-1133">Transmembrane helix</keyword>
<dbReference type="EMBL" id="CAEZVB010000104">
    <property type="protein sequence ID" value="CAB4630638.1"/>
    <property type="molecule type" value="Genomic_DNA"/>
</dbReference>
<evidence type="ECO:0000256" key="8">
    <source>
        <dbReference type="ARBA" id="ARBA00022989"/>
    </source>
</evidence>
<evidence type="ECO:0000256" key="3">
    <source>
        <dbReference type="ARBA" id="ARBA00007379"/>
    </source>
</evidence>
<keyword evidence="10" id="KW-0131">Cell cycle</keyword>
<dbReference type="InterPro" id="IPR004513">
    <property type="entry name" value="FtsX"/>
</dbReference>
<evidence type="ECO:0000256" key="4">
    <source>
        <dbReference type="ARBA" id="ARBA00021907"/>
    </source>
</evidence>
<feature type="domain" description="ABC3 transporter permease C-terminal" evidence="12">
    <location>
        <begin position="182"/>
        <end position="298"/>
    </location>
</feature>
<dbReference type="Pfam" id="PF18075">
    <property type="entry name" value="FtsX_ECD"/>
    <property type="match status" value="1"/>
</dbReference>
<comment type="similarity">
    <text evidence="3">Belongs to the ABC-4 integral membrane protein family. FtsX subfamily.</text>
</comment>
<reference evidence="15" key="1">
    <citation type="submission" date="2020-05" db="EMBL/GenBank/DDBJ databases">
        <authorList>
            <person name="Chiriac C."/>
            <person name="Salcher M."/>
            <person name="Ghai R."/>
            <person name="Kavagutti S V."/>
        </authorList>
    </citation>
    <scope>NUCLEOTIDE SEQUENCE</scope>
</reference>
<dbReference type="InterPro" id="IPR003838">
    <property type="entry name" value="ABC3_permease_C"/>
</dbReference>
<keyword evidence="6" id="KW-0132">Cell division</keyword>
<comment type="function">
    <text evidence="1">Part of the ABC transporter FtsEX involved in cellular division.</text>
</comment>
<feature type="transmembrane region" description="Helical" evidence="11">
    <location>
        <begin position="225"/>
        <end position="248"/>
    </location>
</feature>
<accession>A0A6J6LJE7</accession>
<evidence type="ECO:0000259" key="13">
    <source>
        <dbReference type="Pfam" id="PF18075"/>
    </source>
</evidence>
<dbReference type="PIRSF" id="PIRSF003097">
    <property type="entry name" value="FtsX"/>
    <property type="match status" value="1"/>
</dbReference>
<evidence type="ECO:0000313" key="14">
    <source>
        <dbReference type="EMBL" id="CAB4630638.1"/>
    </source>
</evidence>
<dbReference type="Pfam" id="PF02687">
    <property type="entry name" value="FtsX"/>
    <property type="match status" value="1"/>
</dbReference>
<feature type="domain" description="FtsX extracellular" evidence="13">
    <location>
        <begin position="56"/>
        <end position="159"/>
    </location>
</feature>
<dbReference type="GO" id="GO:0005886">
    <property type="term" value="C:plasma membrane"/>
    <property type="evidence" value="ECO:0007669"/>
    <property type="project" value="UniProtKB-SubCell"/>
</dbReference>
<keyword evidence="5" id="KW-1003">Cell membrane</keyword>
<organism evidence="15">
    <name type="scientific">freshwater metagenome</name>
    <dbReference type="NCBI Taxonomy" id="449393"/>
    <lineage>
        <taxon>unclassified sequences</taxon>
        <taxon>metagenomes</taxon>
        <taxon>ecological metagenomes</taxon>
    </lineage>
</organism>
<dbReference type="Gene3D" id="3.30.70.3040">
    <property type="match status" value="1"/>
</dbReference>
<dbReference type="InterPro" id="IPR040690">
    <property type="entry name" value="FtsX_ECD"/>
</dbReference>
<dbReference type="PANTHER" id="PTHR47755">
    <property type="entry name" value="CELL DIVISION PROTEIN FTSX"/>
    <property type="match status" value="1"/>
</dbReference>
<dbReference type="AlphaFoldDB" id="A0A6J6LJE7"/>
<evidence type="ECO:0000256" key="10">
    <source>
        <dbReference type="ARBA" id="ARBA00023306"/>
    </source>
</evidence>
<keyword evidence="9 11" id="KW-0472">Membrane</keyword>
<name>A0A6J6LJE7_9ZZZZ</name>
<dbReference type="NCBIfam" id="NF038346">
    <property type="entry name" value="FtsX_actino"/>
    <property type="match status" value="1"/>
</dbReference>
<dbReference type="EMBL" id="CAEZWR010000045">
    <property type="protein sequence ID" value="CAB4660783.1"/>
    <property type="molecule type" value="Genomic_DNA"/>
</dbReference>
<feature type="transmembrane region" description="Helical" evidence="11">
    <location>
        <begin position="178"/>
        <end position="204"/>
    </location>
</feature>
<evidence type="ECO:0000259" key="12">
    <source>
        <dbReference type="Pfam" id="PF02687"/>
    </source>
</evidence>
<evidence type="ECO:0000313" key="15">
    <source>
        <dbReference type="EMBL" id="CAB4660783.1"/>
    </source>
</evidence>
<keyword evidence="7 11" id="KW-0812">Transmembrane</keyword>
<evidence type="ECO:0000256" key="2">
    <source>
        <dbReference type="ARBA" id="ARBA00004651"/>
    </source>
</evidence>
<proteinExistence type="inferred from homology"/>
<dbReference type="InterPro" id="IPR047929">
    <property type="entry name" value="FtsX_actino"/>
</dbReference>
<comment type="subcellular location">
    <subcellularLocation>
        <location evidence="2">Cell membrane</location>
        <topology evidence="2">Multi-pass membrane protein</topology>
    </subcellularLocation>
</comment>
<sequence length="302" mass="32832">MRAQFVAREVSHGLRRNLTMTLAVIITVAVSLGLFGGALLLRAQVSTMKDFWYDKVEVSLFLCGKGSDTASCAGGAVTKAQRDQIKSDLEGLKPLVEEIYYESQAEAYQRFQEQFKDSPIADNVRESALPESFRVKLSDPTKYEVVASAFAGRPGVEQVNDQRQILDKFFKLLGGLQAIALAIALTMLVVTVLLIVNTMRVAAFSRRRETSIMRLVGASNFYIQLPFLLEAAFAAGVGALVAIGALALTKAVLVDSIVAPSFQFTSFVGWDAVIAIAPILLITGIVLAGLAAFFTLRKYLRV</sequence>
<dbReference type="PANTHER" id="PTHR47755:SF1">
    <property type="entry name" value="CELL DIVISION PROTEIN FTSX"/>
    <property type="match status" value="1"/>
</dbReference>
<evidence type="ECO:0000256" key="11">
    <source>
        <dbReference type="SAM" id="Phobius"/>
    </source>
</evidence>
<feature type="transmembrane region" description="Helical" evidence="11">
    <location>
        <begin position="21"/>
        <end position="41"/>
    </location>
</feature>
<evidence type="ECO:0000256" key="5">
    <source>
        <dbReference type="ARBA" id="ARBA00022475"/>
    </source>
</evidence>
<dbReference type="GO" id="GO:0051301">
    <property type="term" value="P:cell division"/>
    <property type="evidence" value="ECO:0007669"/>
    <property type="project" value="UniProtKB-KW"/>
</dbReference>